<dbReference type="Proteomes" id="UP000192582">
    <property type="component" value="Unassembled WGS sequence"/>
</dbReference>
<sequence length="62" mass="6582">MFVRASERFARRIRTFFLGAGAGRAGAGLSILDQGSDQVIAARQQLALLMTGLPGAFTGRDL</sequence>
<keyword evidence="2" id="KW-1185">Reference proteome</keyword>
<dbReference type="EMBL" id="FWWU01000005">
    <property type="protein sequence ID" value="SMB81357.1"/>
    <property type="molecule type" value="Genomic_DNA"/>
</dbReference>
<evidence type="ECO:0000313" key="2">
    <source>
        <dbReference type="Proteomes" id="UP000192582"/>
    </source>
</evidence>
<reference evidence="1 2" key="1">
    <citation type="submission" date="2017-04" db="EMBL/GenBank/DDBJ databases">
        <authorList>
            <person name="Afonso C.L."/>
            <person name="Miller P.J."/>
            <person name="Scott M.A."/>
            <person name="Spackman E."/>
            <person name="Goraichik I."/>
            <person name="Dimitrov K.M."/>
            <person name="Suarez D.L."/>
            <person name="Swayne D.E."/>
        </authorList>
    </citation>
    <scope>NUCLEOTIDE SEQUENCE [LARGE SCALE GENOMIC DNA]</scope>
    <source>
        <strain evidence="1 2">KR-140</strain>
    </source>
</reference>
<protein>
    <submittedName>
        <fullName evidence="1">Uncharacterized protein</fullName>
    </submittedName>
</protein>
<name>A0A1W1UJW2_9DEIO</name>
<evidence type="ECO:0000313" key="1">
    <source>
        <dbReference type="EMBL" id="SMB81357.1"/>
    </source>
</evidence>
<dbReference type="STRING" id="695939.SAMN00790413_04552"/>
<gene>
    <name evidence="1" type="ORF">SAMN00790413_04552</name>
</gene>
<accession>A0A1W1UJW2</accession>
<organism evidence="1 2">
    <name type="scientific">Deinococcus hopiensis KR-140</name>
    <dbReference type="NCBI Taxonomy" id="695939"/>
    <lineage>
        <taxon>Bacteria</taxon>
        <taxon>Thermotogati</taxon>
        <taxon>Deinococcota</taxon>
        <taxon>Deinococci</taxon>
        <taxon>Deinococcales</taxon>
        <taxon>Deinococcaceae</taxon>
        <taxon>Deinococcus</taxon>
    </lineage>
</organism>
<dbReference type="AlphaFoldDB" id="A0A1W1UJW2"/>
<proteinExistence type="predicted"/>